<dbReference type="RefSeq" id="WP_215240815.1">
    <property type="nucleotide sequence ID" value="NZ_CAJRAF010000002.1"/>
</dbReference>
<proteinExistence type="predicted"/>
<dbReference type="CDD" id="cd00082">
    <property type="entry name" value="HisKA"/>
    <property type="match status" value="1"/>
</dbReference>
<dbReference type="PROSITE" id="PS50109">
    <property type="entry name" value="HIS_KIN"/>
    <property type="match status" value="1"/>
</dbReference>
<keyword evidence="10" id="KW-1185">Reference proteome</keyword>
<feature type="transmembrane region" description="Helical" evidence="7">
    <location>
        <begin position="6"/>
        <end position="28"/>
    </location>
</feature>
<accession>A0A916N6C0</accession>
<keyword evidence="5" id="KW-0418">Kinase</keyword>
<dbReference type="InterPro" id="IPR004358">
    <property type="entry name" value="Sig_transdc_His_kin-like_C"/>
</dbReference>
<keyword evidence="7" id="KW-0812">Transmembrane</keyword>
<dbReference type="InterPro" id="IPR036097">
    <property type="entry name" value="HisK_dim/P_sf"/>
</dbReference>
<dbReference type="Proteomes" id="UP000680038">
    <property type="component" value="Unassembled WGS sequence"/>
</dbReference>
<comment type="catalytic activity">
    <reaction evidence="1">
        <text>ATP + protein L-histidine = ADP + protein N-phospho-L-histidine.</text>
        <dbReference type="EC" id="2.7.13.3"/>
    </reaction>
</comment>
<name>A0A916N6C0_9BACT</name>
<evidence type="ECO:0000313" key="9">
    <source>
        <dbReference type="EMBL" id="CAG5009200.1"/>
    </source>
</evidence>
<dbReference type="EC" id="2.7.13.3" evidence="2"/>
<dbReference type="GO" id="GO:0000155">
    <property type="term" value="F:phosphorelay sensor kinase activity"/>
    <property type="evidence" value="ECO:0007669"/>
    <property type="project" value="InterPro"/>
</dbReference>
<dbReference type="EMBL" id="CAJRAF010000002">
    <property type="protein sequence ID" value="CAG5009200.1"/>
    <property type="molecule type" value="Genomic_DNA"/>
</dbReference>
<evidence type="ECO:0000256" key="7">
    <source>
        <dbReference type="SAM" id="Phobius"/>
    </source>
</evidence>
<keyword evidence="3" id="KW-0597">Phosphoprotein</keyword>
<gene>
    <name evidence="9" type="primary">sasA_25</name>
    <name evidence="9" type="ORF">DYBT9275_04444</name>
</gene>
<dbReference type="Pfam" id="PF02518">
    <property type="entry name" value="HATPase_c"/>
    <property type="match status" value="1"/>
</dbReference>
<feature type="domain" description="Histidine kinase" evidence="8">
    <location>
        <begin position="203"/>
        <end position="415"/>
    </location>
</feature>
<sequence>MPRRTIQWLTVFSALLIIGVVITQIFWVKQALELRRRQFNQNAHVALQDVAGQLAKVNGVMQTVNPVEQLSPEYFLVNTNSTTQPELLEHFIKESFQKHNLITDFEIGIYDCTTNRMRYGMSLSTKNNDKTSAPTSDWIKTDKYPYYFGVRFPEQEAYFAGSINNAIGSSALVLVAVSLFAYALFVILRQKQLSEVQKDFVNNMTHELQTPISTIRIAADVLNSDIITSQPERHSRYVSIVQEEIRRLQGQVEMVLSTAKAEQNALHLQKEWFDVDEVIRSVLLPYDEKVNFTSETSDPFIEADPFHFRCMMNNLIDNALKYSEDIPHVIVRTSNEGRALVVCVQDEGIGIAPEYQKKIFNQFFRIPYGDVHNVKGFGIGLSYVKQIILAHHWKLTLDSALGKGSSFKIRIPQGKADRGRSFK</sequence>
<evidence type="ECO:0000256" key="4">
    <source>
        <dbReference type="ARBA" id="ARBA00022679"/>
    </source>
</evidence>
<keyword evidence="4 9" id="KW-0808">Transferase</keyword>
<keyword evidence="7" id="KW-1133">Transmembrane helix</keyword>
<evidence type="ECO:0000256" key="6">
    <source>
        <dbReference type="ARBA" id="ARBA00023012"/>
    </source>
</evidence>
<feature type="transmembrane region" description="Helical" evidence="7">
    <location>
        <begin position="166"/>
        <end position="188"/>
    </location>
</feature>
<evidence type="ECO:0000313" key="10">
    <source>
        <dbReference type="Proteomes" id="UP000680038"/>
    </source>
</evidence>
<dbReference type="SUPFAM" id="SSF55874">
    <property type="entry name" value="ATPase domain of HSP90 chaperone/DNA topoisomerase II/histidine kinase"/>
    <property type="match status" value="1"/>
</dbReference>
<dbReference type="PANTHER" id="PTHR43711:SF1">
    <property type="entry name" value="HISTIDINE KINASE 1"/>
    <property type="match status" value="1"/>
</dbReference>
<dbReference type="InterPro" id="IPR050736">
    <property type="entry name" value="Sensor_HK_Regulatory"/>
</dbReference>
<dbReference type="SUPFAM" id="SSF47384">
    <property type="entry name" value="Homodimeric domain of signal transducing histidine kinase"/>
    <property type="match status" value="1"/>
</dbReference>
<dbReference type="Gene3D" id="3.30.565.10">
    <property type="entry name" value="Histidine kinase-like ATPase, C-terminal domain"/>
    <property type="match status" value="1"/>
</dbReference>
<dbReference type="InterPro" id="IPR005467">
    <property type="entry name" value="His_kinase_dom"/>
</dbReference>
<protein>
    <recommendedName>
        <fullName evidence="2">histidine kinase</fullName>
        <ecNumber evidence="2">2.7.13.3</ecNumber>
    </recommendedName>
</protein>
<dbReference type="PANTHER" id="PTHR43711">
    <property type="entry name" value="TWO-COMPONENT HISTIDINE KINASE"/>
    <property type="match status" value="1"/>
</dbReference>
<dbReference type="SMART" id="SM00387">
    <property type="entry name" value="HATPase_c"/>
    <property type="match status" value="1"/>
</dbReference>
<organism evidence="9 10">
    <name type="scientific">Dyadobacter helix</name>
    <dbReference type="NCBI Taxonomy" id="2822344"/>
    <lineage>
        <taxon>Bacteria</taxon>
        <taxon>Pseudomonadati</taxon>
        <taxon>Bacteroidota</taxon>
        <taxon>Cytophagia</taxon>
        <taxon>Cytophagales</taxon>
        <taxon>Spirosomataceae</taxon>
        <taxon>Dyadobacter</taxon>
    </lineage>
</organism>
<keyword evidence="7" id="KW-0472">Membrane</keyword>
<dbReference type="CDD" id="cd00075">
    <property type="entry name" value="HATPase"/>
    <property type="match status" value="1"/>
</dbReference>
<evidence type="ECO:0000256" key="1">
    <source>
        <dbReference type="ARBA" id="ARBA00000085"/>
    </source>
</evidence>
<reference evidence="9" key="1">
    <citation type="submission" date="2021-04" db="EMBL/GenBank/DDBJ databases">
        <authorList>
            <person name="Rodrigo-Torres L."/>
            <person name="Arahal R. D."/>
            <person name="Lucena T."/>
        </authorList>
    </citation>
    <scope>NUCLEOTIDE SEQUENCE</scope>
    <source>
        <strain evidence="9">CECT 9275</strain>
    </source>
</reference>
<evidence type="ECO:0000256" key="3">
    <source>
        <dbReference type="ARBA" id="ARBA00022553"/>
    </source>
</evidence>
<evidence type="ECO:0000259" key="8">
    <source>
        <dbReference type="PROSITE" id="PS50109"/>
    </source>
</evidence>
<dbReference type="Gene3D" id="1.10.287.130">
    <property type="match status" value="1"/>
</dbReference>
<evidence type="ECO:0000256" key="2">
    <source>
        <dbReference type="ARBA" id="ARBA00012438"/>
    </source>
</evidence>
<dbReference type="InterPro" id="IPR003594">
    <property type="entry name" value="HATPase_dom"/>
</dbReference>
<dbReference type="InterPro" id="IPR036890">
    <property type="entry name" value="HATPase_C_sf"/>
</dbReference>
<dbReference type="PRINTS" id="PR00344">
    <property type="entry name" value="BCTRLSENSOR"/>
</dbReference>
<dbReference type="Pfam" id="PF00512">
    <property type="entry name" value="HisKA"/>
    <property type="match status" value="1"/>
</dbReference>
<dbReference type="InterPro" id="IPR003661">
    <property type="entry name" value="HisK_dim/P_dom"/>
</dbReference>
<dbReference type="SMART" id="SM00388">
    <property type="entry name" value="HisKA"/>
    <property type="match status" value="1"/>
</dbReference>
<evidence type="ECO:0000256" key="5">
    <source>
        <dbReference type="ARBA" id="ARBA00022777"/>
    </source>
</evidence>
<comment type="caution">
    <text evidence="9">The sequence shown here is derived from an EMBL/GenBank/DDBJ whole genome shotgun (WGS) entry which is preliminary data.</text>
</comment>
<keyword evidence="6" id="KW-0902">Two-component regulatory system</keyword>
<dbReference type="AlphaFoldDB" id="A0A916N6C0"/>